<proteinExistence type="predicted"/>
<dbReference type="CDD" id="cd09276">
    <property type="entry name" value="Rnase_HI_RT_non_LTR"/>
    <property type="match status" value="1"/>
</dbReference>
<evidence type="ECO:0000313" key="4">
    <source>
        <dbReference type="Proteomes" id="UP000887159"/>
    </source>
</evidence>
<comment type="caution">
    <text evidence="3">The sequence shown here is derived from an EMBL/GenBank/DDBJ whole genome shotgun (WGS) entry which is preliminary data.</text>
</comment>
<evidence type="ECO:0000259" key="1">
    <source>
        <dbReference type="PROSITE" id="PS50878"/>
    </source>
</evidence>
<dbReference type="Pfam" id="PF00078">
    <property type="entry name" value="RVT_1"/>
    <property type="match status" value="1"/>
</dbReference>
<dbReference type="InterPro" id="IPR000477">
    <property type="entry name" value="RT_dom"/>
</dbReference>
<dbReference type="GO" id="GO:0004674">
    <property type="term" value="F:protein serine/threonine kinase activity"/>
    <property type="evidence" value="ECO:0007669"/>
    <property type="project" value="InterPro"/>
</dbReference>
<dbReference type="PANTHER" id="PTHR33332">
    <property type="entry name" value="REVERSE TRANSCRIPTASE DOMAIN-CONTAINING PROTEIN"/>
    <property type="match status" value="1"/>
</dbReference>
<dbReference type="InterPro" id="IPR012337">
    <property type="entry name" value="RNaseH-like_sf"/>
</dbReference>
<feature type="domain" description="RNase H type-1" evidence="2">
    <location>
        <begin position="264"/>
        <end position="394"/>
    </location>
</feature>
<accession>A0A8X6WFI1</accession>
<keyword evidence="4" id="KW-1185">Reference proteome</keyword>
<dbReference type="InterPro" id="IPR012993">
    <property type="entry name" value="UME"/>
</dbReference>
<dbReference type="Pfam" id="PF00075">
    <property type="entry name" value="RNase_H"/>
    <property type="match status" value="1"/>
</dbReference>
<dbReference type="Pfam" id="PF08064">
    <property type="entry name" value="UME"/>
    <property type="match status" value="1"/>
</dbReference>
<dbReference type="GO" id="GO:0042575">
    <property type="term" value="C:DNA polymerase complex"/>
    <property type="evidence" value="ECO:0007669"/>
    <property type="project" value="UniProtKB-ARBA"/>
</dbReference>
<dbReference type="SUPFAM" id="SSF48371">
    <property type="entry name" value="ARM repeat"/>
    <property type="match status" value="1"/>
</dbReference>
<dbReference type="InterPro" id="IPR016024">
    <property type="entry name" value="ARM-type_fold"/>
</dbReference>
<dbReference type="PROSITE" id="PS50878">
    <property type="entry name" value="RT_POL"/>
    <property type="match status" value="1"/>
</dbReference>
<dbReference type="SMART" id="SM00802">
    <property type="entry name" value="UME"/>
    <property type="match status" value="1"/>
</dbReference>
<dbReference type="InterPro" id="IPR036397">
    <property type="entry name" value="RNaseH_sf"/>
</dbReference>
<dbReference type="Proteomes" id="UP000887159">
    <property type="component" value="Unassembled WGS sequence"/>
</dbReference>
<sequence length="1165" mass="130628">MNVSGHLFKWISDFLSQCFLNIKYGNSRSGYGQTRQGLQQGSVLSPVLFNIMINNLLSFIDNAVPKINSLLYADDLVLWSTGSDIPKLESTLNSALVTLANWSLKNDFKVNSDKTNFELFTLSTKKHNINLVYNNNAILRTDCATYLGISLDSRLTWTKHIAKVVENAISRVSLLKRIAGVKWGSSQSVLTYTFTSYIRPVIDYGSELLVTASDSALSKPTIFPGDLRYASGNLDLVLPVHKHNSLLAELRSAALATIHERYPDQDWLHVFTDGSATAPFGRAGAGAFSDSFNLKEPLSAWSDSFDGEIYAIFMAFRAISTTPGLNIVIFINSQAAIKTVSGYNLFPSKLEFECKQLINSFLCTGREVVLQWIPSHCGIHGNEQANKLAKEASMLHPPCHPMPLRNAKRLLRDKLRQKRISTLTELAVGKPWSCLLDGQRRAQLSALSRVEGVACFRIITGHDYLQAHLFKIGLADSLLCPLCKSMPMTGEHLSACPALLLYFMFSCKTTMEFSFLLERHLLYIGLQDALCPRGLWGLKISVNTTKPQPSPFLDCLAELIIYILSHPSEFVRRESVESILPYLAHFEITESVLSAIMHCLIDLDPFVRTKFGEIVGLALKPLFNKQRKDICEQKIDEMLIMKLQAAILFSKQSENVHFQKSVIYSIGEIGKVSDGGLLLITIISLLENYMTSIPTIKVVAFSKLKEIAESKFLKMHDLLKSYKDAICKQNQQSILPYLIARETSLSSVLIECLSTVLHVDKREVLINNFPFIFSHFVRHCDKGELEKALIFMQSETGLELGSLLRCNYQPVHNELLLHLSTHYQQVFSGLSILAFKSGNPDGNNCMITHTEEMANYLQPKLLGFLVFFDAQMLKSSLDDKKLALESLISIMKIMGTRAITAVRFKLMATLRLTLRFKDGNFPNICCKAWSAFVRSIEITCLGPLLNQIIVALLPLLDIEPVAVAEIFNYLIIEKRTYLSDFFHDLYFVPDTLELQHINGVLKDYNESPSSLTDFCSLLYHSLKGISHENLEVRVHALEKLKQVLHSNQRAIFDHLQGRESVDNLLSHLVAALIGGCRESDVRIRTALGDCLGELGAIDPGRLDMKSTRSKETLANFYSSIDDEDFAYALIQVLVHSFLAAEQSGIQSFTCVPNILVQSQPERPMR</sequence>
<feature type="domain" description="Reverse transcriptase" evidence="1">
    <location>
        <begin position="1"/>
        <end position="151"/>
    </location>
</feature>
<evidence type="ECO:0000259" key="2">
    <source>
        <dbReference type="PROSITE" id="PS50879"/>
    </source>
</evidence>
<name>A0A8X6WFI1_TRICX</name>
<dbReference type="SUPFAM" id="SSF56672">
    <property type="entry name" value="DNA/RNA polymerases"/>
    <property type="match status" value="1"/>
</dbReference>
<dbReference type="EMBL" id="BMAU01021407">
    <property type="protein sequence ID" value="GFY33071.1"/>
    <property type="molecule type" value="Genomic_DNA"/>
</dbReference>
<dbReference type="SUPFAM" id="SSF53098">
    <property type="entry name" value="Ribonuclease H-like"/>
    <property type="match status" value="1"/>
</dbReference>
<dbReference type="GO" id="GO:0004523">
    <property type="term" value="F:RNA-DNA hybrid ribonuclease activity"/>
    <property type="evidence" value="ECO:0007669"/>
    <property type="project" value="InterPro"/>
</dbReference>
<organism evidence="3 4">
    <name type="scientific">Trichonephila clavipes</name>
    <name type="common">Golden silk orbweaver</name>
    <name type="synonym">Nephila clavipes</name>
    <dbReference type="NCBI Taxonomy" id="2585209"/>
    <lineage>
        <taxon>Eukaryota</taxon>
        <taxon>Metazoa</taxon>
        <taxon>Ecdysozoa</taxon>
        <taxon>Arthropoda</taxon>
        <taxon>Chelicerata</taxon>
        <taxon>Arachnida</taxon>
        <taxon>Araneae</taxon>
        <taxon>Araneomorphae</taxon>
        <taxon>Entelegynae</taxon>
        <taxon>Araneoidea</taxon>
        <taxon>Nephilidae</taxon>
        <taxon>Trichonephila</taxon>
    </lineage>
</organism>
<evidence type="ECO:0008006" key="5">
    <source>
        <dbReference type="Google" id="ProtNLM"/>
    </source>
</evidence>
<evidence type="ECO:0000313" key="3">
    <source>
        <dbReference type="EMBL" id="GFY33071.1"/>
    </source>
</evidence>
<dbReference type="InterPro" id="IPR002156">
    <property type="entry name" value="RNaseH_domain"/>
</dbReference>
<dbReference type="AlphaFoldDB" id="A0A8X6WFI1"/>
<dbReference type="GO" id="GO:0003676">
    <property type="term" value="F:nucleic acid binding"/>
    <property type="evidence" value="ECO:0007669"/>
    <property type="project" value="InterPro"/>
</dbReference>
<gene>
    <name evidence="3" type="primary">ATR</name>
    <name evidence="3" type="ORF">TNCV_2230221</name>
</gene>
<dbReference type="PROSITE" id="PS50879">
    <property type="entry name" value="RNASE_H_1"/>
    <property type="match status" value="1"/>
</dbReference>
<dbReference type="GO" id="GO:0071897">
    <property type="term" value="P:DNA biosynthetic process"/>
    <property type="evidence" value="ECO:0007669"/>
    <property type="project" value="UniProtKB-ARBA"/>
</dbReference>
<dbReference type="InterPro" id="IPR043502">
    <property type="entry name" value="DNA/RNA_pol_sf"/>
</dbReference>
<reference evidence="3" key="1">
    <citation type="submission" date="2020-08" db="EMBL/GenBank/DDBJ databases">
        <title>Multicomponent nature underlies the extraordinary mechanical properties of spider dragline silk.</title>
        <authorList>
            <person name="Kono N."/>
            <person name="Nakamura H."/>
            <person name="Mori M."/>
            <person name="Yoshida Y."/>
            <person name="Ohtoshi R."/>
            <person name="Malay A.D."/>
            <person name="Moran D.A.P."/>
            <person name="Tomita M."/>
            <person name="Numata K."/>
            <person name="Arakawa K."/>
        </authorList>
    </citation>
    <scope>NUCLEOTIDE SEQUENCE</scope>
</reference>
<dbReference type="Gene3D" id="3.30.420.10">
    <property type="entry name" value="Ribonuclease H-like superfamily/Ribonuclease H"/>
    <property type="match status" value="1"/>
</dbReference>
<protein>
    <recommendedName>
        <fullName evidence="5">Reverse transcriptase domain-containing protein</fullName>
    </recommendedName>
</protein>